<dbReference type="EMBL" id="JAAEDH010000026">
    <property type="protein sequence ID" value="MBR0657095.1"/>
    <property type="molecule type" value="Genomic_DNA"/>
</dbReference>
<dbReference type="AlphaFoldDB" id="A0AAF1K5Y8"/>
<organism evidence="2 3">
    <name type="scientific">Plastoroseomonas arctica</name>
    <dbReference type="NCBI Taxonomy" id="1509237"/>
    <lineage>
        <taxon>Bacteria</taxon>
        <taxon>Pseudomonadati</taxon>
        <taxon>Pseudomonadota</taxon>
        <taxon>Alphaproteobacteria</taxon>
        <taxon>Acetobacterales</taxon>
        <taxon>Acetobacteraceae</taxon>
        <taxon>Plastoroseomonas</taxon>
    </lineage>
</organism>
<dbReference type="GO" id="GO:0016020">
    <property type="term" value="C:membrane"/>
    <property type="evidence" value="ECO:0007669"/>
    <property type="project" value="TreeGrafter"/>
</dbReference>
<dbReference type="PRINTS" id="PR00111">
    <property type="entry name" value="ABHYDROLASE"/>
</dbReference>
<reference evidence="2" key="2">
    <citation type="journal article" date="2021" name="Syst. Appl. Microbiol.">
        <title>Roseomonas hellenica sp. nov., isolated from roots of wild-growing Alkanna tinctoria.</title>
        <authorList>
            <person name="Rat A."/>
            <person name="Naranjo H.D."/>
            <person name="Lebbe L."/>
            <person name="Cnockaert M."/>
            <person name="Krigas N."/>
            <person name="Grigoriadou K."/>
            <person name="Maloupa E."/>
            <person name="Willems A."/>
        </authorList>
    </citation>
    <scope>NUCLEOTIDE SEQUENCE</scope>
    <source>
        <strain evidence="2">LMG 28251</strain>
    </source>
</reference>
<evidence type="ECO:0000259" key="1">
    <source>
        <dbReference type="Pfam" id="PF12697"/>
    </source>
</evidence>
<gene>
    <name evidence="2" type="ORF">GXW79_18610</name>
</gene>
<evidence type="ECO:0000313" key="3">
    <source>
        <dbReference type="Proteomes" id="UP001196068"/>
    </source>
</evidence>
<dbReference type="Proteomes" id="UP001196068">
    <property type="component" value="Unassembled WGS sequence"/>
</dbReference>
<reference evidence="2" key="1">
    <citation type="submission" date="2020-01" db="EMBL/GenBank/DDBJ databases">
        <authorList>
            <person name="Rat A."/>
        </authorList>
    </citation>
    <scope>NUCLEOTIDE SEQUENCE</scope>
    <source>
        <strain evidence="2">LMG 28251</strain>
    </source>
</reference>
<keyword evidence="3" id="KW-1185">Reference proteome</keyword>
<protein>
    <submittedName>
        <fullName evidence="2">Alpha/beta hydrolase</fullName>
    </submittedName>
</protein>
<dbReference type="InterPro" id="IPR029058">
    <property type="entry name" value="AB_hydrolase_fold"/>
</dbReference>
<dbReference type="PANTHER" id="PTHR43798">
    <property type="entry name" value="MONOACYLGLYCEROL LIPASE"/>
    <property type="match status" value="1"/>
</dbReference>
<dbReference type="SUPFAM" id="SSF53474">
    <property type="entry name" value="alpha/beta-Hydrolases"/>
    <property type="match status" value="1"/>
</dbReference>
<dbReference type="InterPro" id="IPR050266">
    <property type="entry name" value="AB_hydrolase_sf"/>
</dbReference>
<comment type="caution">
    <text evidence="2">The sequence shown here is derived from an EMBL/GenBank/DDBJ whole genome shotgun (WGS) entry which is preliminary data.</text>
</comment>
<name>A0AAF1K5Y8_9PROT</name>
<dbReference type="InterPro" id="IPR000073">
    <property type="entry name" value="AB_hydrolase_1"/>
</dbReference>
<dbReference type="PANTHER" id="PTHR43798:SF33">
    <property type="entry name" value="HYDROLASE, PUTATIVE (AFU_ORTHOLOGUE AFUA_2G14860)-RELATED"/>
    <property type="match status" value="1"/>
</dbReference>
<evidence type="ECO:0000313" key="2">
    <source>
        <dbReference type="EMBL" id="MBR0657095.1"/>
    </source>
</evidence>
<proteinExistence type="predicted"/>
<accession>A0AAF1K5Y8</accession>
<sequence>MGAVETLLNTARRVETPCGAGTMVWHVWGEGTPLVLLHGGVGSWRHWLRVIPAFSGERQVIVPDLPGFSESAVPPSTAIEDVAAVVADGLRTITMAPVDLVGFSFGATVASHLVLHLGAQARSLTLVGAGGLVPLRAPMILEKVRGLEGTALREAHRENLARMMISDRAKIDDLALDIQEWNSSRARLDTRVYVKEGALRRALAEVTVPVDAVWGTLDQLAYWGLEDRLDALRALHPHARITLIPDAGHWLPYEAPEALIDILRGYFENRRVPEGAP</sequence>
<dbReference type="GO" id="GO:0016787">
    <property type="term" value="F:hydrolase activity"/>
    <property type="evidence" value="ECO:0007669"/>
    <property type="project" value="UniProtKB-KW"/>
</dbReference>
<keyword evidence="2" id="KW-0378">Hydrolase</keyword>
<dbReference type="Gene3D" id="3.40.50.1820">
    <property type="entry name" value="alpha/beta hydrolase"/>
    <property type="match status" value="1"/>
</dbReference>
<dbReference type="Pfam" id="PF12697">
    <property type="entry name" value="Abhydrolase_6"/>
    <property type="match status" value="1"/>
</dbReference>
<feature type="domain" description="AB hydrolase-1" evidence="1">
    <location>
        <begin position="34"/>
        <end position="261"/>
    </location>
</feature>
<dbReference type="RefSeq" id="WP_211875960.1">
    <property type="nucleotide sequence ID" value="NZ_JAAEDH010000026.1"/>
</dbReference>